<dbReference type="SUPFAM" id="SSF48452">
    <property type="entry name" value="TPR-like"/>
    <property type="match status" value="1"/>
</dbReference>
<evidence type="ECO:0000313" key="2">
    <source>
        <dbReference type="EMBL" id="WOJ92245.1"/>
    </source>
</evidence>
<keyword evidence="3" id="KW-1185">Reference proteome</keyword>
<keyword evidence="1" id="KW-1133">Transmembrane helix</keyword>
<dbReference type="Proteomes" id="UP001626537">
    <property type="component" value="Chromosome"/>
</dbReference>
<name>A0ABZ0HZD4_9GAMM</name>
<gene>
    <name evidence="2" type="ORF">R0135_10645</name>
</gene>
<keyword evidence="1" id="KW-0812">Transmembrane</keyword>
<proteinExistence type="predicted"/>
<sequence>MRLLAEIRRRKVLRTLALYILAAWGLMQVADVLLPGLGLPEESIRYLLFATIAGFPVALVFAWFFDITANGIQRTRALVGGEAAEPEPLRAADYGLLAALLLVLGLVLYGVIGGVVEIPLPQTTSIEQPERAEGPPMVGVLPFEHMGTGDDGEFFASGIHDDLLTRLAKIQSLRVISRTSVLQYAGTTKSIPQIGRELRADAVLEGGVRIAGSQIRINAQLIDARSDEHLWAETFDGELTASNIFEVQADIARAISRALQATLSEADSAELALIPTRNMAAYRAFHETMQWRDKVHLDNSNWERFVSGLEEAYELDPDFTRPMVEAVGALALRVYGGDADLLPRIEALIERIGNIAPNSADFYTAQSFYFYYVLRDFERADALIAEAQKKAPSDPRLLEIQAYIKRRQGDWEGYLNTAYRARALEPQNSKHHYMVVTRLMTLHRYADALEEVQARDFATAELNFLRAQLQLWQHQSLARYEQDLQKLIGSARGGSPEFYLFSLWEAQLAQRKFADAALLLEQMRSVPPDAPLPLEYLPNDLLAKIMHSLITDDGEALTRHLPRVQQLLGMPDSNPAHYPPAIRASEQALLALASGNKQFVIDRLGQAWNDPEMDRAEWLLERVYYCRMLSLAQALEQANACLRNALEEPSRALSYLEPFSPAYDAIRNTPAFQRLLGDLGEAGGIGPAGGAGRD</sequence>
<dbReference type="RefSeq" id="WP_407346827.1">
    <property type="nucleotide sequence ID" value="NZ_CP136864.1"/>
</dbReference>
<dbReference type="Gene3D" id="1.25.40.10">
    <property type="entry name" value="Tetratricopeptide repeat domain"/>
    <property type="match status" value="1"/>
</dbReference>
<dbReference type="EMBL" id="CP136864">
    <property type="protein sequence ID" value="WOJ92245.1"/>
    <property type="molecule type" value="Genomic_DNA"/>
</dbReference>
<feature type="transmembrane region" description="Helical" evidence="1">
    <location>
        <begin position="12"/>
        <end position="34"/>
    </location>
</feature>
<dbReference type="Gene3D" id="3.40.50.10070">
    <property type="entry name" value="TolB, N-terminal domain"/>
    <property type="match status" value="1"/>
</dbReference>
<reference evidence="2 3" key="1">
    <citation type="submission" date="2023-10" db="EMBL/GenBank/DDBJ databases">
        <title>Two novel species belonging to the OM43/NOR5 clade.</title>
        <authorList>
            <person name="Park M."/>
        </authorList>
    </citation>
    <scope>NUCLEOTIDE SEQUENCE [LARGE SCALE GENOMIC DNA]</scope>
    <source>
        <strain evidence="2 3">IMCC43200</strain>
    </source>
</reference>
<evidence type="ECO:0000256" key="1">
    <source>
        <dbReference type="SAM" id="Phobius"/>
    </source>
</evidence>
<evidence type="ECO:0008006" key="4">
    <source>
        <dbReference type="Google" id="ProtNLM"/>
    </source>
</evidence>
<protein>
    <recommendedName>
        <fullName evidence="4">TolB amino-terminal domain-containing protein</fullName>
    </recommendedName>
</protein>
<feature type="transmembrane region" description="Helical" evidence="1">
    <location>
        <begin position="94"/>
        <end position="116"/>
    </location>
</feature>
<feature type="transmembrane region" description="Helical" evidence="1">
    <location>
        <begin position="46"/>
        <end position="65"/>
    </location>
</feature>
<evidence type="ECO:0000313" key="3">
    <source>
        <dbReference type="Proteomes" id="UP001626537"/>
    </source>
</evidence>
<dbReference type="InterPro" id="IPR011990">
    <property type="entry name" value="TPR-like_helical_dom_sf"/>
</dbReference>
<keyword evidence="1" id="KW-0472">Membrane</keyword>
<organism evidence="2 3">
    <name type="scientific">Congregibacter variabilis</name>
    <dbReference type="NCBI Taxonomy" id="3081200"/>
    <lineage>
        <taxon>Bacteria</taxon>
        <taxon>Pseudomonadati</taxon>
        <taxon>Pseudomonadota</taxon>
        <taxon>Gammaproteobacteria</taxon>
        <taxon>Cellvibrionales</taxon>
        <taxon>Halieaceae</taxon>
        <taxon>Congregibacter</taxon>
    </lineage>
</organism>
<accession>A0ABZ0HZD4</accession>